<dbReference type="InterPro" id="IPR008620">
    <property type="entry name" value="FixH"/>
</dbReference>
<feature type="transmembrane region" description="Helical" evidence="1">
    <location>
        <begin position="15"/>
        <end position="35"/>
    </location>
</feature>
<reference evidence="2" key="1">
    <citation type="submission" date="2023-01" db="EMBL/GenBank/DDBJ databases">
        <title>The genome sequence of Kordiimonadaceae bacterium 6D33.</title>
        <authorList>
            <person name="Liu Y."/>
        </authorList>
    </citation>
    <scope>NUCLEOTIDE SEQUENCE</scope>
    <source>
        <strain evidence="2">6D33</strain>
    </source>
</reference>
<dbReference type="InterPro" id="IPR018037">
    <property type="entry name" value="FixH_proteobacterial"/>
</dbReference>
<evidence type="ECO:0000256" key="1">
    <source>
        <dbReference type="SAM" id="Phobius"/>
    </source>
</evidence>
<keyword evidence="3" id="KW-1185">Reference proteome</keyword>
<sequence>MSEPQEKGRFTGRHALIAILAFFGVVFFVNGLMVFEAVDSFSGLETDEAYKRGRDYNREIESAKTQAALGWRLGLSTVGGPGEVKIAVRLRDKADDPVFFREGRVLVRRPARQDLDEVIILQPTGEGRYEGQAKMPLEGCWRLRTEFERDGLVVFRQDDAVMIGENVPARCE</sequence>
<keyword evidence="1" id="KW-1133">Transmembrane helix</keyword>
<organism evidence="2 3">
    <name type="scientific">Gimibacter soli</name>
    <dbReference type="NCBI Taxonomy" id="3024400"/>
    <lineage>
        <taxon>Bacteria</taxon>
        <taxon>Pseudomonadati</taxon>
        <taxon>Pseudomonadota</taxon>
        <taxon>Alphaproteobacteria</taxon>
        <taxon>Kordiimonadales</taxon>
        <taxon>Temperatibacteraceae</taxon>
        <taxon>Gimibacter</taxon>
    </lineage>
</organism>
<protein>
    <submittedName>
        <fullName evidence="2">FixH family protein</fullName>
    </submittedName>
</protein>
<keyword evidence="1" id="KW-0472">Membrane</keyword>
<proteinExistence type="predicted"/>
<gene>
    <name evidence="2" type="ORF">PH603_16035</name>
</gene>
<evidence type="ECO:0000313" key="3">
    <source>
        <dbReference type="Proteomes" id="UP001217500"/>
    </source>
</evidence>
<dbReference type="EMBL" id="CP116805">
    <property type="protein sequence ID" value="WCL54049.1"/>
    <property type="molecule type" value="Genomic_DNA"/>
</dbReference>
<keyword evidence="1" id="KW-0812">Transmembrane</keyword>
<dbReference type="PIRSF" id="PIRSF011386">
    <property type="entry name" value="FixH"/>
    <property type="match status" value="1"/>
</dbReference>
<dbReference type="RefSeq" id="WP_289503768.1">
    <property type="nucleotide sequence ID" value="NZ_CP116805.1"/>
</dbReference>
<evidence type="ECO:0000313" key="2">
    <source>
        <dbReference type="EMBL" id="WCL54049.1"/>
    </source>
</evidence>
<dbReference type="KEGG" id="gso:PH603_16035"/>
<dbReference type="AlphaFoldDB" id="A0AAE9XPV2"/>
<accession>A0AAE9XPV2</accession>
<name>A0AAE9XPV2_9PROT</name>
<dbReference type="Pfam" id="PF05751">
    <property type="entry name" value="FixH"/>
    <property type="match status" value="1"/>
</dbReference>
<dbReference type="Proteomes" id="UP001217500">
    <property type="component" value="Chromosome"/>
</dbReference>